<dbReference type="AlphaFoldDB" id="A0AAE9NEU0"/>
<evidence type="ECO:0000313" key="10">
    <source>
        <dbReference type="Proteomes" id="UP001058872"/>
    </source>
</evidence>
<name>A0AAE9NEU0_9BRAD</name>
<dbReference type="PANTHER" id="PTHR39560:SF1">
    <property type="entry name" value="PROTEIN ADENYLYLTRANSFERASE FIC-RELATED"/>
    <property type="match status" value="1"/>
</dbReference>
<comment type="catalytic activity">
    <reaction evidence="7">
        <text>L-tyrosyl-[protein] + ATP = O-(5'-adenylyl)-L-tyrosyl-[protein] + diphosphate</text>
        <dbReference type="Rhea" id="RHEA:54288"/>
        <dbReference type="Rhea" id="RHEA-COMP:10136"/>
        <dbReference type="Rhea" id="RHEA-COMP:13846"/>
        <dbReference type="ChEBI" id="CHEBI:30616"/>
        <dbReference type="ChEBI" id="CHEBI:33019"/>
        <dbReference type="ChEBI" id="CHEBI:46858"/>
        <dbReference type="ChEBI" id="CHEBI:83624"/>
        <dbReference type="EC" id="2.7.7.108"/>
    </reaction>
</comment>
<evidence type="ECO:0000256" key="7">
    <source>
        <dbReference type="ARBA" id="ARBA00048696"/>
    </source>
</evidence>
<organism evidence="9 10">
    <name type="scientific">Bradyrhizobium betae</name>
    <dbReference type="NCBI Taxonomy" id="244734"/>
    <lineage>
        <taxon>Bacteria</taxon>
        <taxon>Pseudomonadati</taxon>
        <taxon>Pseudomonadota</taxon>
        <taxon>Alphaproteobacteria</taxon>
        <taxon>Hyphomicrobiales</taxon>
        <taxon>Nitrobacteraceae</taxon>
        <taxon>Bradyrhizobium</taxon>
    </lineage>
</organism>
<accession>A0AAE9NEU0</accession>
<gene>
    <name evidence="9" type="ORF">DCM83_21665</name>
</gene>
<dbReference type="EC" id="2.7.7.108" evidence="5"/>
<protein>
    <recommendedName>
        <fullName evidence="5">protein adenylyltransferase</fullName>
        <ecNumber evidence="5">2.7.7.108</ecNumber>
    </recommendedName>
</protein>
<feature type="domain" description="Fido" evidence="8">
    <location>
        <begin position="52"/>
        <end position="187"/>
    </location>
</feature>
<evidence type="ECO:0000313" key="9">
    <source>
        <dbReference type="EMBL" id="UUO67554.1"/>
    </source>
</evidence>
<proteinExistence type="predicted"/>
<dbReference type="Proteomes" id="UP001058872">
    <property type="component" value="Chromosome"/>
</dbReference>
<evidence type="ECO:0000259" key="8">
    <source>
        <dbReference type="PROSITE" id="PS51459"/>
    </source>
</evidence>
<keyword evidence="4" id="KW-0067">ATP-binding</keyword>
<dbReference type="PANTHER" id="PTHR39560">
    <property type="entry name" value="PROTEIN ADENYLYLTRANSFERASE FIC-RELATED"/>
    <property type="match status" value="1"/>
</dbReference>
<keyword evidence="2" id="KW-0548">Nucleotidyltransferase</keyword>
<evidence type="ECO:0000256" key="4">
    <source>
        <dbReference type="ARBA" id="ARBA00022840"/>
    </source>
</evidence>
<dbReference type="RefSeq" id="WP_257179945.1">
    <property type="nucleotide sequence ID" value="NZ_CP028989.1"/>
</dbReference>
<evidence type="ECO:0000256" key="3">
    <source>
        <dbReference type="ARBA" id="ARBA00022741"/>
    </source>
</evidence>
<dbReference type="Gene3D" id="1.10.3290.10">
    <property type="entry name" value="Fido-like domain"/>
    <property type="match status" value="1"/>
</dbReference>
<dbReference type="GO" id="GO:0051302">
    <property type="term" value="P:regulation of cell division"/>
    <property type="evidence" value="ECO:0007669"/>
    <property type="project" value="TreeGrafter"/>
</dbReference>
<dbReference type="GO" id="GO:0070733">
    <property type="term" value="F:AMPylase activity"/>
    <property type="evidence" value="ECO:0007669"/>
    <property type="project" value="UniProtKB-EC"/>
</dbReference>
<dbReference type="Pfam" id="PF02661">
    <property type="entry name" value="Fic"/>
    <property type="match status" value="1"/>
</dbReference>
<comment type="catalytic activity">
    <reaction evidence="6">
        <text>L-threonyl-[protein] + ATP = 3-O-(5'-adenylyl)-L-threonyl-[protein] + diphosphate</text>
        <dbReference type="Rhea" id="RHEA:54292"/>
        <dbReference type="Rhea" id="RHEA-COMP:11060"/>
        <dbReference type="Rhea" id="RHEA-COMP:13847"/>
        <dbReference type="ChEBI" id="CHEBI:30013"/>
        <dbReference type="ChEBI" id="CHEBI:30616"/>
        <dbReference type="ChEBI" id="CHEBI:33019"/>
        <dbReference type="ChEBI" id="CHEBI:138113"/>
        <dbReference type="EC" id="2.7.7.108"/>
    </reaction>
</comment>
<sequence length="246" mass="26985">MTFDPFGDFATRGYLRNVAKAKDPEIVQRLLHNSFLTGIDAALDHLKARPSLSYDDVLRTHETLFGAVFPWAGEDRHTNAPHIHVKKGAIFFAHPDDIRRSIDYALDKGQDKAFMAEKPGEVMGYLAYGHPFLDGNGRTIMLTHAELARRAGIGIDWSATDKDEYLAALTEELVEPGKGKLDAYLKPFIRKGSQMKDIAGAIKSAPGLDGVEADTVAGDTTDPTVKAQYEAQEVKRKGDQGSAQKS</sequence>
<dbReference type="SUPFAM" id="SSF140931">
    <property type="entry name" value="Fic-like"/>
    <property type="match status" value="1"/>
</dbReference>
<dbReference type="PROSITE" id="PS51459">
    <property type="entry name" value="FIDO"/>
    <property type="match status" value="1"/>
</dbReference>
<dbReference type="InterPro" id="IPR036597">
    <property type="entry name" value="Fido-like_dom_sf"/>
</dbReference>
<evidence type="ECO:0000256" key="1">
    <source>
        <dbReference type="ARBA" id="ARBA00022679"/>
    </source>
</evidence>
<evidence type="ECO:0000256" key="2">
    <source>
        <dbReference type="ARBA" id="ARBA00022695"/>
    </source>
</evidence>
<dbReference type="InterPro" id="IPR003812">
    <property type="entry name" value="Fido"/>
</dbReference>
<evidence type="ECO:0000256" key="6">
    <source>
        <dbReference type="ARBA" id="ARBA00047939"/>
    </source>
</evidence>
<dbReference type="GO" id="GO:0005524">
    <property type="term" value="F:ATP binding"/>
    <property type="evidence" value="ECO:0007669"/>
    <property type="project" value="UniProtKB-KW"/>
</dbReference>
<keyword evidence="1" id="KW-0808">Transferase</keyword>
<dbReference type="EMBL" id="CP028989">
    <property type="protein sequence ID" value="UUO67554.1"/>
    <property type="molecule type" value="Genomic_DNA"/>
</dbReference>
<reference evidence="9" key="1">
    <citation type="submission" date="2018-04" db="EMBL/GenBank/DDBJ databases">
        <title>Genomes of Endosymbiotic and Endophytic Bradyrhizobium Publication status.</title>
        <authorList>
            <person name="Guha S."/>
            <person name="Jorrin B."/>
            <person name="Sarkar M."/>
            <person name="Poole P.S."/>
            <person name="DasGupta M."/>
        </authorList>
    </citation>
    <scope>NUCLEOTIDE SEQUENCE</scope>
    <source>
        <strain evidence="9">WBOS16</strain>
    </source>
</reference>
<evidence type="ECO:0000256" key="5">
    <source>
        <dbReference type="ARBA" id="ARBA00034531"/>
    </source>
</evidence>
<keyword evidence="3" id="KW-0547">Nucleotide-binding</keyword>